<dbReference type="AlphaFoldDB" id="A0A4R6X8H5"/>
<accession>A0A4R6X8H5</accession>
<keyword evidence="1" id="KW-0732">Signal</keyword>
<evidence type="ECO:0000313" key="2">
    <source>
        <dbReference type="EMBL" id="TDR14289.1"/>
    </source>
</evidence>
<feature type="chain" id="PRO_5020435787" description="Outer membrane beta-barrel porin/alpha-amylase" evidence="1">
    <location>
        <begin position="20"/>
        <end position="312"/>
    </location>
</feature>
<sequence>MRCMMIVGLLGASLNSAMADSIADEADQREWWQTTHETMSYKVGEWSNGLDAFFSGQRHESDEKSFVSMRFGSILESEDGVSGFFNLDARLHLPNTENRLDLIIESDADELTQDNRLMDNEPGQNILQSAQDTRFATMLRYIKDEWNANIDLGVLVRMPMDPFVRVKFKQEYDLGRWGVEQNETLFAYYSLGNGGRYSLAARLPFADRFEFGAELGATYLEFDSETYWRQNLYVNHALSDISKLRYQISYLQEGSRPHAESFLYFLEYQRILYGNWLIGQIKPQVTYERENDYQSEASLTASLEVLLGPGFL</sequence>
<dbReference type="Proteomes" id="UP000295729">
    <property type="component" value="Unassembled WGS sequence"/>
</dbReference>
<evidence type="ECO:0000313" key="3">
    <source>
        <dbReference type="Proteomes" id="UP000295729"/>
    </source>
</evidence>
<gene>
    <name evidence="2" type="ORF">C8D85_1823</name>
</gene>
<evidence type="ECO:0000256" key="1">
    <source>
        <dbReference type="SAM" id="SignalP"/>
    </source>
</evidence>
<keyword evidence="3" id="KW-1185">Reference proteome</keyword>
<feature type="signal peptide" evidence="1">
    <location>
        <begin position="1"/>
        <end position="19"/>
    </location>
</feature>
<organism evidence="2 3">
    <name type="scientific">Marinomonas communis</name>
    <dbReference type="NCBI Taxonomy" id="28254"/>
    <lineage>
        <taxon>Bacteria</taxon>
        <taxon>Pseudomonadati</taxon>
        <taxon>Pseudomonadota</taxon>
        <taxon>Gammaproteobacteria</taxon>
        <taxon>Oceanospirillales</taxon>
        <taxon>Oceanospirillaceae</taxon>
        <taxon>Marinomonas</taxon>
    </lineage>
</organism>
<comment type="caution">
    <text evidence="2">The sequence shown here is derived from an EMBL/GenBank/DDBJ whole genome shotgun (WGS) entry which is preliminary data.</text>
</comment>
<reference evidence="2 3" key="1">
    <citation type="submission" date="2019-03" db="EMBL/GenBank/DDBJ databases">
        <title>Genomic Encyclopedia of Type Strains, Phase IV (KMG-IV): sequencing the most valuable type-strain genomes for metagenomic binning, comparative biology and taxonomic classification.</title>
        <authorList>
            <person name="Goeker M."/>
        </authorList>
    </citation>
    <scope>NUCLEOTIDE SEQUENCE [LARGE SCALE GENOMIC DNA]</scope>
    <source>
        <strain evidence="2 3">DSM 5604</strain>
    </source>
</reference>
<evidence type="ECO:0008006" key="4">
    <source>
        <dbReference type="Google" id="ProtNLM"/>
    </source>
</evidence>
<proteinExistence type="predicted"/>
<dbReference type="EMBL" id="SNZA01000002">
    <property type="protein sequence ID" value="TDR14289.1"/>
    <property type="molecule type" value="Genomic_DNA"/>
</dbReference>
<name>A0A4R6X8H5_9GAMM</name>
<protein>
    <recommendedName>
        <fullName evidence="4">Outer membrane beta-barrel porin/alpha-amylase</fullName>
    </recommendedName>
</protein>